<comment type="caution">
    <text evidence="14">The sequence shown here is derived from an EMBL/GenBank/DDBJ whole genome shotgun (WGS) entry which is preliminary data.</text>
</comment>
<reference evidence="14 15" key="1">
    <citation type="submission" date="2016-09" db="EMBL/GenBank/DDBJ databases">
        <title>Genome sequence of Eubacterium angustum.</title>
        <authorList>
            <person name="Poehlein A."/>
            <person name="Daniel R."/>
        </authorList>
    </citation>
    <scope>NUCLEOTIDE SEQUENCE [LARGE SCALE GENOMIC DNA]</scope>
    <source>
        <strain evidence="14 15">DSM 1989</strain>
    </source>
</reference>
<comment type="function">
    <text evidence="10 12">Catalyzes the attachment of proline to tRNA(Pro) in a two-step reaction: proline is first activated by ATP to form Pro-AMP and then transferred to the acceptor end of tRNA(Pro). As ProRS can inadvertently accommodate and process non-cognate amino acids such as alanine and cysteine, to avoid such errors it has two additional distinct editing activities against alanine. One activity is designated as 'pretransfer' editing and involves the tRNA(Pro)-independent hydrolysis of activated Ala-AMP. The other activity is designated 'posttransfer' editing and involves deacylation of mischarged Ala-tRNA(Pro). The misacylated Cys-tRNA(Pro) is not edited by ProRS.</text>
</comment>
<dbReference type="EMBL" id="MKIE01000003">
    <property type="protein sequence ID" value="OHW62394.1"/>
    <property type="molecule type" value="Genomic_DNA"/>
</dbReference>
<feature type="domain" description="Aminoacyl-transfer RNA synthetases class-II family profile" evidence="13">
    <location>
        <begin position="33"/>
        <end position="467"/>
    </location>
</feature>
<dbReference type="STRING" id="39480.EUAN_09570"/>
<evidence type="ECO:0000313" key="14">
    <source>
        <dbReference type="EMBL" id="OHW62394.1"/>
    </source>
</evidence>
<evidence type="ECO:0000259" key="13">
    <source>
        <dbReference type="PROSITE" id="PS50862"/>
    </source>
</evidence>
<dbReference type="InterPro" id="IPR044140">
    <property type="entry name" value="ProRS_anticodon_short"/>
</dbReference>
<dbReference type="InterPro" id="IPR002314">
    <property type="entry name" value="aa-tRNA-synt_IIb"/>
</dbReference>
<dbReference type="SUPFAM" id="SSF55826">
    <property type="entry name" value="YbaK/ProRS associated domain"/>
    <property type="match status" value="1"/>
</dbReference>
<comment type="domain">
    <text evidence="12">Consists of three domains: the N-terminal catalytic domain, the editing domain and the C-terminal anticodon-binding domain.</text>
</comment>
<dbReference type="InterPro" id="IPR023717">
    <property type="entry name" value="Pro-tRNA-Synthase_IIa_type1"/>
</dbReference>
<dbReference type="Gene3D" id="3.30.930.10">
    <property type="entry name" value="Bira Bifunctional Protein, Domain 2"/>
    <property type="match status" value="2"/>
</dbReference>
<evidence type="ECO:0000256" key="5">
    <source>
        <dbReference type="ARBA" id="ARBA00022741"/>
    </source>
</evidence>
<evidence type="ECO:0000313" key="15">
    <source>
        <dbReference type="Proteomes" id="UP000180254"/>
    </source>
</evidence>
<dbReference type="InterPro" id="IPR007214">
    <property type="entry name" value="YbaK/aa-tRNA-synth-assoc-dom"/>
</dbReference>
<evidence type="ECO:0000256" key="2">
    <source>
        <dbReference type="ARBA" id="ARBA00011738"/>
    </source>
</evidence>
<protein>
    <recommendedName>
        <fullName evidence="12">Proline--tRNA ligase</fullName>
        <ecNumber evidence="12">6.1.1.15</ecNumber>
    </recommendedName>
    <alternativeName>
        <fullName evidence="12">Prolyl-tRNA synthetase</fullName>
        <shortName evidence="12">ProRS</shortName>
    </alternativeName>
</protein>
<dbReference type="PROSITE" id="PS50862">
    <property type="entry name" value="AA_TRNA_LIGASE_II"/>
    <property type="match status" value="1"/>
</dbReference>
<keyword evidence="15" id="KW-1185">Reference proteome</keyword>
<evidence type="ECO:0000256" key="8">
    <source>
        <dbReference type="ARBA" id="ARBA00023146"/>
    </source>
</evidence>
<dbReference type="FunFam" id="3.30.930.10:FF:000065">
    <property type="entry name" value="Proline--tRNA ligase"/>
    <property type="match status" value="1"/>
</dbReference>
<dbReference type="CDD" id="cd00861">
    <property type="entry name" value="ProRS_anticodon_short"/>
    <property type="match status" value="1"/>
</dbReference>
<evidence type="ECO:0000256" key="11">
    <source>
        <dbReference type="ARBA" id="ARBA00060755"/>
    </source>
</evidence>
<keyword evidence="8 12" id="KW-0030">Aminoacyl-tRNA synthetase</keyword>
<dbReference type="SUPFAM" id="SSF55681">
    <property type="entry name" value="Class II aaRS and biotin synthetases"/>
    <property type="match status" value="1"/>
</dbReference>
<dbReference type="HAMAP" id="MF_01569">
    <property type="entry name" value="Pro_tRNA_synth_type1"/>
    <property type="match status" value="1"/>
</dbReference>
<evidence type="ECO:0000256" key="1">
    <source>
        <dbReference type="ARBA" id="ARBA00004496"/>
    </source>
</evidence>
<keyword evidence="7 12" id="KW-0648">Protein biosynthesis</keyword>
<dbReference type="GO" id="GO:0005524">
    <property type="term" value="F:ATP binding"/>
    <property type="evidence" value="ECO:0007669"/>
    <property type="project" value="UniProtKB-UniRule"/>
</dbReference>
<dbReference type="InterPro" id="IPR036621">
    <property type="entry name" value="Anticodon-bd_dom_sf"/>
</dbReference>
<dbReference type="GO" id="GO:0002161">
    <property type="term" value="F:aminoacyl-tRNA deacylase activity"/>
    <property type="evidence" value="ECO:0007669"/>
    <property type="project" value="InterPro"/>
</dbReference>
<evidence type="ECO:0000256" key="12">
    <source>
        <dbReference type="HAMAP-Rule" id="MF_01569"/>
    </source>
</evidence>
<dbReference type="Pfam" id="PF00587">
    <property type="entry name" value="tRNA-synt_2b"/>
    <property type="match status" value="1"/>
</dbReference>
<dbReference type="CDD" id="cd00779">
    <property type="entry name" value="ProRS_core_prok"/>
    <property type="match status" value="1"/>
</dbReference>
<dbReference type="InterPro" id="IPR002316">
    <property type="entry name" value="Pro-tRNA-ligase_IIa"/>
</dbReference>
<dbReference type="InterPro" id="IPR045864">
    <property type="entry name" value="aa-tRNA-synth_II/BPL/LPL"/>
</dbReference>
<dbReference type="RefSeq" id="WP_071062223.1">
    <property type="nucleotide sequence ID" value="NZ_MKIE01000003.1"/>
</dbReference>
<comment type="similarity">
    <text evidence="11 12">Belongs to the class-II aminoacyl-tRNA synthetase family. ProS type 1 subfamily.</text>
</comment>
<comment type="subunit">
    <text evidence="2 12">Homodimer.</text>
</comment>
<dbReference type="InterPro" id="IPR006195">
    <property type="entry name" value="aa-tRNA-synth_II"/>
</dbReference>
<evidence type="ECO:0000256" key="7">
    <source>
        <dbReference type="ARBA" id="ARBA00022917"/>
    </source>
</evidence>
<evidence type="ECO:0000256" key="3">
    <source>
        <dbReference type="ARBA" id="ARBA00022490"/>
    </source>
</evidence>
<evidence type="ECO:0000256" key="6">
    <source>
        <dbReference type="ARBA" id="ARBA00022840"/>
    </source>
</evidence>
<dbReference type="AlphaFoldDB" id="A0A1S1V7B2"/>
<dbReference type="FunFam" id="3.30.930.10:FF:000066">
    <property type="entry name" value="Proline--tRNA ligase"/>
    <property type="match status" value="1"/>
</dbReference>
<dbReference type="PANTHER" id="PTHR42753:SF2">
    <property type="entry name" value="PROLINE--TRNA LIGASE"/>
    <property type="match status" value="1"/>
</dbReference>
<dbReference type="GO" id="GO:0005829">
    <property type="term" value="C:cytosol"/>
    <property type="evidence" value="ECO:0007669"/>
    <property type="project" value="TreeGrafter"/>
</dbReference>
<name>A0A1S1V7B2_9FIRM</name>
<dbReference type="InterPro" id="IPR050062">
    <property type="entry name" value="Pro-tRNA_synthetase"/>
</dbReference>
<dbReference type="SUPFAM" id="SSF52954">
    <property type="entry name" value="Class II aaRS ABD-related"/>
    <property type="match status" value="1"/>
</dbReference>
<dbReference type="FunFam" id="3.40.50.800:FF:000011">
    <property type="entry name" value="Proline--tRNA ligase"/>
    <property type="match status" value="1"/>
</dbReference>
<dbReference type="GO" id="GO:0004827">
    <property type="term" value="F:proline-tRNA ligase activity"/>
    <property type="evidence" value="ECO:0007669"/>
    <property type="project" value="UniProtKB-UniRule"/>
</dbReference>
<dbReference type="Pfam" id="PF04073">
    <property type="entry name" value="tRNA_edit"/>
    <property type="match status" value="1"/>
</dbReference>
<accession>A0A1S1V7B2</accession>
<dbReference type="InterPro" id="IPR033730">
    <property type="entry name" value="ProRS_core_prok"/>
</dbReference>
<keyword evidence="5 12" id="KW-0547">Nucleotide-binding</keyword>
<dbReference type="CDD" id="cd04334">
    <property type="entry name" value="ProRS-INS"/>
    <property type="match status" value="1"/>
</dbReference>
<dbReference type="NCBIfam" id="NF006625">
    <property type="entry name" value="PRK09194.1"/>
    <property type="match status" value="1"/>
</dbReference>
<dbReference type="Proteomes" id="UP000180254">
    <property type="component" value="Unassembled WGS sequence"/>
</dbReference>
<dbReference type="GO" id="GO:0140096">
    <property type="term" value="F:catalytic activity, acting on a protein"/>
    <property type="evidence" value="ECO:0007669"/>
    <property type="project" value="UniProtKB-ARBA"/>
</dbReference>
<dbReference type="NCBIfam" id="TIGR00409">
    <property type="entry name" value="proS_fam_II"/>
    <property type="match status" value="1"/>
</dbReference>
<dbReference type="InterPro" id="IPR004500">
    <property type="entry name" value="Pro-tRNA-synth_IIa_bac-type"/>
</dbReference>
<dbReference type="Gene3D" id="3.40.50.800">
    <property type="entry name" value="Anticodon-binding domain"/>
    <property type="match status" value="1"/>
</dbReference>
<dbReference type="PRINTS" id="PR01046">
    <property type="entry name" value="TRNASYNTHPRO"/>
</dbReference>
<keyword evidence="4 12" id="KW-0436">Ligase</keyword>
<proteinExistence type="inferred from homology"/>
<keyword evidence="6 12" id="KW-0067">ATP-binding</keyword>
<evidence type="ECO:0000256" key="9">
    <source>
        <dbReference type="ARBA" id="ARBA00047671"/>
    </source>
</evidence>
<dbReference type="InterPro" id="IPR036754">
    <property type="entry name" value="YbaK/aa-tRNA-synt-asso_dom_sf"/>
</dbReference>
<keyword evidence="3 12" id="KW-0963">Cytoplasm</keyword>
<comment type="catalytic activity">
    <reaction evidence="9 12">
        <text>tRNA(Pro) + L-proline + ATP = L-prolyl-tRNA(Pro) + AMP + diphosphate</text>
        <dbReference type="Rhea" id="RHEA:14305"/>
        <dbReference type="Rhea" id="RHEA-COMP:9700"/>
        <dbReference type="Rhea" id="RHEA-COMP:9702"/>
        <dbReference type="ChEBI" id="CHEBI:30616"/>
        <dbReference type="ChEBI" id="CHEBI:33019"/>
        <dbReference type="ChEBI" id="CHEBI:60039"/>
        <dbReference type="ChEBI" id="CHEBI:78442"/>
        <dbReference type="ChEBI" id="CHEBI:78532"/>
        <dbReference type="ChEBI" id="CHEBI:456215"/>
        <dbReference type="EC" id="6.1.1.15"/>
    </reaction>
</comment>
<dbReference type="OrthoDB" id="9809052at2"/>
<evidence type="ECO:0000256" key="10">
    <source>
        <dbReference type="ARBA" id="ARBA00053664"/>
    </source>
</evidence>
<organism evidence="14 15">
    <name type="scientific">Andreesenia angusta</name>
    <dbReference type="NCBI Taxonomy" id="39480"/>
    <lineage>
        <taxon>Bacteria</taxon>
        <taxon>Bacillati</taxon>
        <taxon>Bacillota</taxon>
        <taxon>Tissierellia</taxon>
        <taxon>Tissierellales</taxon>
        <taxon>Gottschalkiaceae</taxon>
        <taxon>Andreesenia</taxon>
    </lineage>
</organism>
<comment type="subcellular location">
    <subcellularLocation>
        <location evidence="1 12">Cytoplasm</location>
    </subcellularLocation>
</comment>
<dbReference type="GO" id="GO:0016740">
    <property type="term" value="F:transferase activity"/>
    <property type="evidence" value="ECO:0007669"/>
    <property type="project" value="UniProtKB-ARBA"/>
</dbReference>
<dbReference type="EC" id="6.1.1.15" evidence="12"/>
<evidence type="ECO:0000256" key="4">
    <source>
        <dbReference type="ARBA" id="ARBA00022598"/>
    </source>
</evidence>
<gene>
    <name evidence="12 14" type="primary">proS</name>
    <name evidence="14" type="ORF">EUAN_09570</name>
</gene>
<sequence>MRMSKLYMPTLREVPSEAELPSHKLLLRAGMIKKLVSGVYTYLPMGYRVIRKIENIVREEMEKIDSQEVLMSAILPAELWQQTGRWEDFGPEMFKLHDRHGREFCLGPTHEEVFTDTIRHDVKSYKQLPLSLYQIQTKYRDEKRPRFGLMRSREFIMKDAYTFDVDEENMVKAYYEMWKAYEEIFKRCSLDFRVVEGDSGAMGGSDSHEFTAMSEYGESNIVYCDSCDYAATDEKAKCVYEQKADDAVAEELEKVHTPDVRTIDELSEFFGDSSSKFAKMVIYNVAGEIVAAMIPGDRELNEIKLLNILGAGEHEIQMASEEEVKAATGAEVGYAGPIGLAENVKLLVDSRVAAMKNFYIGANETGYHCKNANYGRDFEGEIVEDLLLAGEGDACPSCGGTLKMDRGIEIGNIFQLGTKYSKALGATYLDENGKEQDMVMGSHGIGVSRTMAAVIEQNYDEDGIIWPIALAPYEAIVAIVNVKDEEQVKLGEEIYSELKSMGVEVLLDDRKERAGVKFKDMDLVGIPLRITVGKRAPEGIVEFSNRRDREKVELEKSQLADKVKSEFEAQGLTI</sequence>
<dbReference type="GO" id="GO:0006433">
    <property type="term" value="P:prolyl-tRNA aminoacylation"/>
    <property type="evidence" value="ECO:0007669"/>
    <property type="project" value="UniProtKB-UniRule"/>
</dbReference>
<dbReference type="InterPro" id="IPR004154">
    <property type="entry name" value="Anticodon-bd"/>
</dbReference>
<dbReference type="Pfam" id="PF03129">
    <property type="entry name" value="HGTP_anticodon"/>
    <property type="match status" value="1"/>
</dbReference>
<dbReference type="PANTHER" id="PTHR42753">
    <property type="entry name" value="MITOCHONDRIAL RIBOSOME PROTEIN L39/PROLYL-TRNA LIGASE FAMILY MEMBER"/>
    <property type="match status" value="1"/>
</dbReference>
<dbReference type="PIRSF" id="PIRSF001535">
    <property type="entry name" value="ProRS_1"/>
    <property type="match status" value="1"/>
</dbReference>